<organism evidence="2 3">
    <name type="scientific">Sorangium cellulosum</name>
    <name type="common">Polyangium cellulosum</name>
    <dbReference type="NCBI Taxonomy" id="56"/>
    <lineage>
        <taxon>Bacteria</taxon>
        <taxon>Pseudomonadati</taxon>
        <taxon>Myxococcota</taxon>
        <taxon>Polyangia</taxon>
        <taxon>Polyangiales</taxon>
        <taxon>Polyangiaceae</taxon>
        <taxon>Sorangium</taxon>
    </lineage>
</organism>
<sequence>MSVSVHSTFAEPDPLGSVRQLIEAVLPDARVVDVTPMGPDGGSIRDGTEKAAGYGAPQRITVERRDGSTQRLVLHTLTADAFGHDRRSDRAAEVLLAVDTFGSIPAHVQVVDIGTLTHDRRFLSLVDAGEFYLLTTYAEGRIYAEDLRRIAAEGRATPRDLARCEALARYLVALHEAPGAQPGSYRRAVRDLVGHGEGIFGIIDGYPGDAPGAPPERLQAIERRCVAWRWKLRGRDRRLARTHGDFHPFNIVFNEQSQLTLLDTSRGSQGDPADDVACLAVNYVFFALDAPGAWQGAFRALWQRFWRVYLDESGAAGVLEVAAPFLAWRALVLANPAWYPAVTPRARDALLGFAERALDAERFDPDDAERVFA</sequence>
<dbReference type="AlphaFoldDB" id="A0A150PYF4"/>
<dbReference type="RefSeq" id="WP_061613370.1">
    <property type="nucleotide sequence ID" value="NZ_JEMA01001252.1"/>
</dbReference>
<dbReference type="SUPFAM" id="SSF56112">
    <property type="entry name" value="Protein kinase-like (PK-like)"/>
    <property type="match status" value="1"/>
</dbReference>
<dbReference type="Gene3D" id="3.90.1200.10">
    <property type="match status" value="1"/>
</dbReference>
<evidence type="ECO:0000313" key="2">
    <source>
        <dbReference type="EMBL" id="KYF60787.1"/>
    </source>
</evidence>
<evidence type="ECO:0000313" key="3">
    <source>
        <dbReference type="Proteomes" id="UP000075260"/>
    </source>
</evidence>
<comment type="caution">
    <text evidence="2">The sequence shown here is derived from an EMBL/GenBank/DDBJ whole genome shotgun (WGS) entry which is preliminary data.</text>
</comment>
<gene>
    <name evidence="2" type="ORF">BE15_45295</name>
</gene>
<feature type="domain" description="Aminoglycoside phosphotransferase" evidence="1">
    <location>
        <begin position="62"/>
        <end position="302"/>
    </location>
</feature>
<dbReference type="OrthoDB" id="9797603at2"/>
<dbReference type="EMBL" id="JEMA01001252">
    <property type="protein sequence ID" value="KYF60787.1"/>
    <property type="molecule type" value="Genomic_DNA"/>
</dbReference>
<dbReference type="InterPro" id="IPR002575">
    <property type="entry name" value="Aminoglycoside_PTrfase"/>
</dbReference>
<accession>A0A150PYF4</accession>
<dbReference type="InterPro" id="IPR011009">
    <property type="entry name" value="Kinase-like_dom_sf"/>
</dbReference>
<dbReference type="Proteomes" id="UP000075260">
    <property type="component" value="Unassembled WGS sequence"/>
</dbReference>
<evidence type="ECO:0000259" key="1">
    <source>
        <dbReference type="Pfam" id="PF01636"/>
    </source>
</evidence>
<proteinExistence type="predicted"/>
<reference evidence="2 3" key="1">
    <citation type="submission" date="2014-02" db="EMBL/GenBank/DDBJ databases">
        <title>The small core and large imbalanced accessory genome model reveals a collaborative survival strategy of Sorangium cellulosum strains in nature.</title>
        <authorList>
            <person name="Han K."/>
            <person name="Peng R."/>
            <person name="Blom J."/>
            <person name="Li Y.-Z."/>
        </authorList>
    </citation>
    <scope>NUCLEOTIDE SEQUENCE [LARGE SCALE GENOMIC DNA]</scope>
    <source>
        <strain evidence="2 3">So0008-312</strain>
    </source>
</reference>
<dbReference type="Pfam" id="PF01636">
    <property type="entry name" value="APH"/>
    <property type="match status" value="1"/>
</dbReference>
<protein>
    <recommendedName>
        <fullName evidence="1">Aminoglycoside phosphotransferase domain-containing protein</fullName>
    </recommendedName>
</protein>
<name>A0A150PYF4_SORCE</name>